<dbReference type="RefSeq" id="WP_126990695.1">
    <property type="nucleotide sequence ID" value="NZ_JTFC01000031.1"/>
</dbReference>
<organism evidence="2 3">
    <name type="scientific">Candidatus Kurthia intestinigallinarum</name>
    <dbReference type="NCBI Taxonomy" id="1562256"/>
    <lineage>
        <taxon>Bacteria</taxon>
        <taxon>Bacillati</taxon>
        <taxon>Bacillota</taxon>
        <taxon>Bacilli</taxon>
        <taxon>Bacillales</taxon>
        <taxon>Caryophanaceae</taxon>
        <taxon>Kurthia</taxon>
    </lineage>
</organism>
<dbReference type="InterPro" id="IPR036812">
    <property type="entry name" value="NAD(P)_OxRdtase_dom_sf"/>
</dbReference>
<dbReference type="Proteomes" id="UP000288623">
    <property type="component" value="Unassembled WGS sequence"/>
</dbReference>
<reference evidence="2 3" key="1">
    <citation type="submission" date="2014-11" db="EMBL/GenBank/DDBJ databases">
        <title>Genome sequence and analysis of novel Kurthia sp.</title>
        <authorList>
            <person name="Lawson J.N."/>
            <person name="Gonzalez J.E."/>
            <person name="Rinauldi L."/>
            <person name="Xuan Z."/>
            <person name="Firman A."/>
            <person name="Shaddox L."/>
            <person name="Trudeau A."/>
            <person name="Shah S."/>
            <person name="Reiman D."/>
        </authorList>
    </citation>
    <scope>NUCLEOTIDE SEQUENCE [LARGE SCALE GENOMIC DNA]</scope>
    <source>
        <strain evidence="2 3">3B1D</strain>
    </source>
</reference>
<dbReference type="GO" id="GO:0016491">
    <property type="term" value="F:oxidoreductase activity"/>
    <property type="evidence" value="ECO:0007669"/>
    <property type="project" value="InterPro"/>
</dbReference>
<dbReference type="Gene3D" id="3.20.20.100">
    <property type="entry name" value="NADP-dependent oxidoreductase domain"/>
    <property type="match status" value="1"/>
</dbReference>
<dbReference type="CDD" id="cd19086">
    <property type="entry name" value="AKR_AKR11C1"/>
    <property type="match status" value="1"/>
</dbReference>
<dbReference type="OrthoDB" id="9773828at2"/>
<dbReference type="InterPro" id="IPR023210">
    <property type="entry name" value="NADP_OxRdtase_dom"/>
</dbReference>
<dbReference type="PRINTS" id="PR00069">
    <property type="entry name" value="ALDKETRDTASE"/>
</dbReference>
<name>A0A433RSW8_9BACL</name>
<comment type="caution">
    <text evidence="2">The sequence shown here is derived from an EMBL/GenBank/DDBJ whole genome shotgun (WGS) entry which is preliminary data.</text>
</comment>
<evidence type="ECO:0000313" key="2">
    <source>
        <dbReference type="EMBL" id="RUS55244.1"/>
    </source>
</evidence>
<sequence>MRTRKLGQSELHISELGFGCMSLPLERAEAQKIIDVAVDSGINYFDTADLYNKGENERIVGDALKTKRANIYIASKVGNVWNADGDGWHWDASKEHIISGLKDSLTRLQTDYLDFYQLHGGTLDDSFEEVTDAFETLKKEGLIRAYGISSIRPNVLKTFLPMSAADGVMMQYSALDRRPEEWFDFITKQGASVVSRGTVAKGLLTNEWAKRLQKHDGYLSYSQQQLTDTLGHIADAYPDVLSAAIGYNLAHPAVASTIVGASNVAQLTQNIDAYHRLPADFDYAALAGLTKKELYTTHRD</sequence>
<dbReference type="InterPro" id="IPR020471">
    <property type="entry name" value="AKR"/>
</dbReference>
<dbReference type="Pfam" id="PF00248">
    <property type="entry name" value="Aldo_ket_red"/>
    <property type="match status" value="1"/>
</dbReference>
<accession>A0A433RSW8</accession>
<dbReference type="SUPFAM" id="SSF51430">
    <property type="entry name" value="NAD(P)-linked oxidoreductase"/>
    <property type="match status" value="1"/>
</dbReference>
<dbReference type="InterPro" id="IPR053135">
    <property type="entry name" value="AKR2_Oxidoreductase"/>
</dbReference>
<dbReference type="PANTHER" id="PTHR43312:SF1">
    <property type="entry name" value="NADP-DEPENDENT OXIDOREDUCTASE DOMAIN-CONTAINING PROTEIN"/>
    <property type="match status" value="1"/>
</dbReference>
<dbReference type="PANTHER" id="PTHR43312">
    <property type="entry name" value="D-THREO-ALDOSE 1-DEHYDROGENASE"/>
    <property type="match status" value="1"/>
</dbReference>
<proteinExistence type="predicted"/>
<evidence type="ECO:0000313" key="3">
    <source>
        <dbReference type="Proteomes" id="UP000288623"/>
    </source>
</evidence>
<feature type="domain" description="NADP-dependent oxidoreductase" evidence="1">
    <location>
        <begin position="15"/>
        <end position="279"/>
    </location>
</feature>
<dbReference type="EMBL" id="JTFC01000031">
    <property type="protein sequence ID" value="RUS55244.1"/>
    <property type="molecule type" value="Genomic_DNA"/>
</dbReference>
<dbReference type="AlphaFoldDB" id="A0A433RSW8"/>
<evidence type="ECO:0000259" key="1">
    <source>
        <dbReference type="Pfam" id="PF00248"/>
    </source>
</evidence>
<gene>
    <name evidence="2" type="ORF">QI30_09860</name>
</gene>
<protein>
    <submittedName>
        <fullName evidence="2">Oxidoreductase</fullName>
    </submittedName>
</protein>
<keyword evidence="3" id="KW-1185">Reference proteome</keyword>